<dbReference type="InterPro" id="IPR023214">
    <property type="entry name" value="HAD_sf"/>
</dbReference>
<proteinExistence type="predicted"/>
<comment type="caution">
    <text evidence="1">The sequence shown here is derived from an EMBL/GenBank/DDBJ whole genome shotgun (WGS) entry which is preliminary data.</text>
</comment>
<keyword evidence="2" id="KW-1185">Reference proteome</keyword>
<dbReference type="Gene3D" id="3.30.1240.10">
    <property type="match status" value="1"/>
</dbReference>
<name>A0ABQ5N7L1_9CLOT</name>
<reference evidence="1 2" key="1">
    <citation type="journal article" date="2024" name="Int. J. Syst. Evol. Microbiol.">
        <title>Clostridium omnivorum sp. nov., isolated from anoxic soil under the treatment of reductive soil disinfestation.</title>
        <authorList>
            <person name="Ueki A."/>
            <person name="Tonouchi A."/>
            <person name="Kaku N."/>
            <person name="Honma S."/>
            <person name="Ueki K."/>
        </authorList>
    </citation>
    <scope>NUCLEOTIDE SEQUENCE [LARGE SCALE GENOMIC DNA]</scope>
    <source>
        <strain evidence="1 2">E14</strain>
    </source>
</reference>
<dbReference type="NCBIfam" id="TIGR00099">
    <property type="entry name" value="Cof-subfamily"/>
    <property type="match status" value="1"/>
</dbReference>
<gene>
    <name evidence="1" type="ORF">bsdE14_24840</name>
</gene>
<dbReference type="InterPro" id="IPR006379">
    <property type="entry name" value="HAD-SF_hydro_IIB"/>
</dbReference>
<dbReference type="Proteomes" id="UP001208567">
    <property type="component" value="Unassembled WGS sequence"/>
</dbReference>
<dbReference type="EMBL" id="BRXR01000001">
    <property type="protein sequence ID" value="GLC31074.1"/>
    <property type="molecule type" value="Genomic_DNA"/>
</dbReference>
<protein>
    <submittedName>
        <fullName evidence="1">Haloacid dehalogenase</fullName>
    </submittedName>
</protein>
<sequence>MIKLIATDMDGTLLNEQGYLSYEIFDIIKKLNEKDILFATASGRQYYNLENKFSPVKDDIIYIAENGCYVVNKDTEISSNYLDKKIVKDLIHTARKVDGIDIVLCGKKAAYIEKDSKEFINEVEKYYYRYEIVEDLNKVEDDILKFALFDPKGPEINSNKIFSPLFGDKLLVVVSGKVWLDIINKDINKGIAIKQLQKKYNIKPEETMVFGDYFNDIDMLQSAYHSYAMDNAPEEVKMHARFIAKSNRENGVIDVIKSLVLE</sequence>
<organism evidence="1 2">
    <name type="scientific">Clostridium omnivorum</name>
    <dbReference type="NCBI Taxonomy" id="1604902"/>
    <lineage>
        <taxon>Bacteria</taxon>
        <taxon>Bacillati</taxon>
        <taxon>Bacillota</taxon>
        <taxon>Clostridia</taxon>
        <taxon>Eubacteriales</taxon>
        <taxon>Clostridiaceae</taxon>
        <taxon>Clostridium</taxon>
    </lineage>
</organism>
<dbReference type="Pfam" id="PF08282">
    <property type="entry name" value="Hydrolase_3"/>
    <property type="match status" value="1"/>
</dbReference>
<dbReference type="SFLD" id="SFLDG01140">
    <property type="entry name" value="C2.B:_Phosphomannomutase_and_P"/>
    <property type="match status" value="1"/>
</dbReference>
<accession>A0ABQ5N7L1</accession>
<dbReference type="PANTHER" id="PTHR10000">
    <property type="entry name" value="PHOSPHOSERINE PHOSPHATASE"/>
    <property type="match status" value="1"/>
</dbReference>
<dbReference type="Gene3D" id="3.40.50.1000">
    <property type="entry name" value="HAD superfamily/HAD-like"/>
    <property type="match status" value="1"/>
</dbReference>
<dbReference type="InterPro" id="IPR000150">
    <property type="entry name" value="Cof"/>
</dbReference>
<dbReference type="PANTHER" id="PTHR10000:SF8">
    <property type="entry name" value="HAD SUPERFAMILY HYDROLASE-LIKE, TYPE 3"/>
    <property type="match status" value="1"/>
</dbReference>
<dbReference type="SFLD" id="SFLDS00003">
    <property type="entry name" value="Haloacid_Dehalogenase"/>
    <property type="match status" value="1"/>
</dbReference>
<dbReference type="CDD" id="cd07518">
    <property type="entry name" value="HAD_YbiV-Like"/>
    <property type="match status" value="1"/>
</dbReference>
<evidence type="ECO:0000313" key="1">
    <source>
        <dbReference type="EMBL" id="GLC31074.1"/>
    </source>
</evidence>
<dbReference type="InterPro" id="IPR036412">
    <property type="entry name" value="HAD-like_sf"/>
</dbReference>
<dbReference type="RefSeq" id="WP_264850352.1">
    <property type="nucleotide sequence ID" value="NZ_BRXR01000001.1"/>
</dbReference>
<dbReference type="PROSITE" id="PS01228">
    <property type="entry name" value="COF_1"/>
    <property type="match status" value="1"/>
</dbReference>
<evidence type="ECO:0000313" key="2">
    <source>
        <dbReference type="Proteomes" id="UP001208567"/>
    </source>
</evidence>
<dbReference type="NCBIfam" id="TIGR01484">
    <property type="entry name" value="HAD-SF-IIB"/>
    <property type="match status" value="1"/>
</dbReference>
<dbReference type="SUPFAM" id="SSF56784">
    <property type="entry name" value="HAD-like"/>
    <property type="match status" value="1"/>
</dbReference>
<dbReference type="SFLD" id="SFLDG01144">
    <property type="entry name" value="C2.B.4:_PGP_Like"/>
    <property type="match status" value="1"/>
</dbReference>